<dbReference type="SMART" id="SM00347">
    <property type="entry name" value="HTH_MARR"/>
    <property type="match status" value="1"/>
</dbReference>
<dbReference type="InterPro" id="IPR039422">
    <property type="entry name" value="MarR/SlyA-like"/>
</dbReference>
<dbReference type="SUPFAM" id="SSF46785">
    <property type="entry name" value="Winged helix' DNA-binding domain"/>
    <property type="match status" value="1"/>
</dbReference>
<dbReference type="InterPro" id="IPR000835">
    <property type="entry name" value="HTH_MarR-typ"/>
</dbReference>
<evidence type="ECO:0000313" key="2">
    <source>
        <dbReference type="EMBL" id="PCK28690.1"/>
    </source>
</evidence>
<comment type="caution">
    <text evidence="2">The sequence shown here is derived from an EMBL/GenBank/DDBJ whole genome shotgun (WGS) entry which is preliminary data.</text>
</comment>
<accession>A0A2A5JGG9</accession>
<dbReference type="PANTHER" id="PTHR33164:SF99">
    <property type="entry name" value="MARR FAMILY REGULATORY PROTEIN"/>
    <property type="match status" value="1"/>
</dbReference>
<proteinExistence type="predicted"/>
<dbReference type="Gene3D" id="1.10.10.10">
    <property type="entry name" value="Winged helix-like DNA-binding domain superfamily/Winged helix DNA-binding domain"/>
    <property type="match status" value="1"/>
</dbReference>
<dbReference type="Pfam" id="PF12802">
    <property type="entry name" value="MarR_2"/>
    <property type="match status" value="1"/>
</dbReference>
<sequence>MESVRWLTDSEQSAWRAYLDSTRLLQRVLDQQLVRDSDISFTDFELLVALAEAPGRQLRMSELADAVMATRSGVTRAVNRLVGAGWVRRVECVDDKRGANAELTDQGAEKLASASPAHVAAVRESMFDLLSPRDVERLGVVFGEMRRHLLEAQASN</sequence>
<evidence type="ECO:0000313" key="3">
    <source>
        <dbReference type="Proteomes" id="UP000230886"/>
    </source>
</evidence>
<dbReference type="AlphaFoldDB" id="A0A2A5JGG9"/>
<dbReference type="RefSeq" id="WP_099697041.1">
    <property type="nucleotide sequence ID" value="NZ_CP077417.1"/>
</dbReference>
<reference evidence="2 3" key="1">
    <citation type="submission" date="2017-07" db="EMBL/GenBank/DDBJ databases">
        <title>Draft sequence of Rhodococcus enclensis 23b-28.</title>
        <authorList>
            <person name="Besaury L."/>
            <person name="Sancelme M."/>
            <person name="Amato P."/>
            <person name="Lallement A."/>
            <person name="Delort A.-M."/>
        </authorList>
    </citation>
    <scope>NUCLEOTIDE SEQUENCE [LARGE SCALE GENOMIC DNA]</scope>
    <source>
        <strain evidence="2 3">23b-28</strain>
    </source>
</reference>
<gene>
    <name evidence="2" type="ORF">CHR55_05115</name>
</gene>
<dbReference type="GO" id="GO:0006950">
    <property type="term" value="P:response to stress"/>
    <property type="evidence" value="ECO:0007669"/>
    <property type="project" value="TreeGrafter"/>
</dbReference>
<dbReference type="InterPro" id="IPR036388">
    <property type="entry name" value="WH-like_DNA-bd_sf"/>
</dbReference>
<dbReference type="Proteomes" id="UP000230886">
    <property type="component" value="Unassembled WGS sequence"/>
</dbReference>
<dbReference type="GO" id="GO:0003700">
    <property type="term" value="F:DNA-binding transcription factor activity"/>
    <property type="evidence" value="ECO:0007669"/>
    <property type="project" value="InterPro"/>
</dbReference>
<evidence type="ECO:0000259" key="1">
    <source>
        <dbReference type="PROSITE" id="PS50995"/>
    </source>
</evidence>
<protein>
    <submittedName>
        <fullName evidence="2">MarR family transcriptional regulator</fullName>
    </submittedName>
</protein>
<dbReference type="PROSITE" id="PS50995">
    <property type="entry name" value="HTH_MARR_2"/>
    <property type="match status" value="1"/>
</dbReference>
<name>A0A2A5JGG9_RHOSG</name>
<dbReference type="InterPro" id="IPR036390">
    <property type="entry name" value="WH_DNA-bd_sf"/>
</dbReference>
<organism evidence="2 3">
    <name type="scientific">Rhodococcus qingshengii</name>
    <dbReference type="NCBI Taxonomy" id="334542"/>
    <lineage>
        <taxon>Bacteria</taxon>
        <taxon>Bacillati</taxon>
        <taxon>Actinomycetota</taxon>
        <taxon>Actinomycetes</taxon>
        <taxon>Mycobacteriales</taxon>
        <taxon>Nocardiaceae</taxon>
        <taxon>Rhodococcus</taxon>
        <taxon>Rhodococcus erythropolis group</taxon>
    </lineage>
</organism>
<dbReference type="PANTHER" id="PTHR33164">
    <property type="entry name" value="TRANSCRIPTIONAL REGULATOR, MARR FAMILY"/>
    <property type="match status" value="1"/>
</dbReference>
<dbReference type="PRINTS" id="PR00598">
    <property type="entry name" value="HTHMARR"/>
</dbReference>
<dbReference type="EMBL" id="NOVD01000002">
    <property type="protein sequence ID" value="PCK28690.1"/>
    <property type="molecule type" value="Genomic_DNA"/>
</dbReference>
<feature type="domain" description="HTH marR-type" evidence="1">
    <location>
        <begin position="11"/>
        <end position="147"/>
    </location>
</feature>